<protein>
    <recommendedName>
        <fullName evidence="4">Lipoprotein</fullName>
    </recommendedName>
</protein>
<dbReference type="RefSeq" id="WP_115369117.1">
    <property type="nucleotide sequence ID" value="NZ_CP087796.1"/>
</dbReference>
<proteinExistence type="predicted"/>
<evidence type="ECO:0000256" key="1">
    <source>
        <dbReference type="SAM" id="SignalP"/>
    </source>
</evidence>
<sequence length="100" mass="11025">MKSFFTPALILSALTLSACVAPVDTPNTGAVVVPVPVGVPVLVKENKDSVHVCKVKAFTETYRAENTSRGKARLDVLKQCRAEHHEMFCRDEDVECTEYD</sequence>
<name>A0A378PWL9_MORBO</name>
<dbReference type="EMBL" id="UGPZ01000002">
    <property type="protein sequence ID" value="STY91142.1"/>
    <property type="molecule type" value="Genomic_DNA"/>
</dbReference>
<reference evidence="2 3" key="1">
    <citation type="submission" date="2018-06" db="EMBL/GenBank/DDBJ databases">
        <authorList>
            <consortium name="Pathogen Informatics"/>
            <person name="Doyle S."/>
        </authorList>
    </citation>
    <scope>NUCLEOTIDE SEQUENCE [LARGE SCALE GENOMIC DNA]</scope>
    <source>
        <strain evidence="2 3">NCTC9426</strain>
    </source>
</reference>
<accession>A0A378PWL9</accession>
<gene>
    <name evidence="2" type="ORF">NCTC9426_01178</name>
</gene>
<keyword evidence="1" id="KW-0732">Signal</keyword>
<evidence type="ECO:0000313" key="3">
    <source>
        <dbReference type="Proteomes" id="UP000254133"/>
    </source>
</evidence>
<feature type="signal peptide" evidence="1">
    <location>
        <begin position="1"/>
        <end position="18"/>
    </location>
</feature>
<dbReference type="PROSITE" id="PS51257">
    <property type="entry name" value="PROKAR_LIPOPROTEIN"/>
    <property type="match status" value="1"/>
</dbReference>
<organism evidence="2 3">
    <name type="scientific">Moraxella bovis</name>
    <dbReference type="NCBI Taxonomy" id="476"/>
    <lineage>
        <taxon>Bacteria</taxon>
        <taxon>Pseudomonadati</taxon>
        <taxon>Pseudomonadota</taxon>
        <taxon>Gammaproteobacteria</taxon>
        <taxon>Moraxellales</taxon>
        <taxon>Moraxellaceae</taxon>
        <taxon>Moraxella</taxon>
    </lineage>
</organism>
<dbReference type="Proteomes" id="UP000254133">
    <property type="component" value="Unassembled WGS sequence"/>
</dbReference>
<evidence type="ECO:0000313" key="2">
    <source>
        <dbReference type="EMBL" id="STY91142.1"/>
    </source>
</evidence>
<dbReference type="AlphaFoldDB" id="A0A378PWL9"/>
<evidence type="ECO:0008006" key="4">
    <source>
        <dbReference type="Google" id="ProtNLM"/>
    </source>
</evidence>
<feature type="chain" id="PRO_5016879309" description="Lipoprotein" evidence="1">
    <location>
        <begin position="19"/>
        <end position="100"/>
    </location>
</feature>